<dbReference type="InterPro" id="IPR039426">
    <property type="entry name" value="TonB-dep_rcpt-like"/>
</dbReference>
<dbReference type="AlphaFoldDB" id="A0A9D2KEL1"/>
<keyword evidence="13" id="KW-0675">Receptor</keyword>
<feature type="signal peptide" evidence="10">
    <location>
        <begin position="1"/>
        <end position="35"/>
    </location>
</feature>
<comment type="caution">
    <text evidence="13">The sequence shown here is derived from an EMBL/GenBank/DDBJ whole genome shotgun (WGS) entry which is preliminary data.</text>
</comment>
<sequence>MKENRRKNKRGLPNSRLLIAAVITASFLGSGNALAEQKFSANPHEVAEQMQTQVVQVTVVDSHGEPVIGANVIEKGTTNGSITDLDGKVQLTVKNNAILQVSFVGYKMQEVKAAPTLKVVLKEDTELLDEVVVVGYGSQKKANLTGAVANVDVNEAIASRPITDVAKALQGVSPGLTITNNQGGVGTESNIKLRGSYGSINATSGTTPLILVDNVEVPSLNLVNPDDIESISVLKDAASASIYGTRAAWGVILITTKQGKANEKVQVSYSNNFAWQTPTILPELSSTVDNATYIMEVLERQGKTSGSSVGFSVDRDYIGRLQEWENNYGHMSQEELGEIQLGRDVEILNGKTYWYRPFDAVEEFTKKWTPQQNHNLSVTGGTDKTTFNISLGYMKQEGVMKFNTDEYDRYTLNSNITTKIRDWWKVRTNVLFTRSINSQPYRYTSGYTDVWYYLLRWPRWYPYGQYQGEDIRSAVTEIKQANRESLTNNYVRANLGTTLTPIKGLDINFDYTFSLYNQSQHRAGGIVKAWDMFNADPLHTFNNDVYGSSHNKVVRTSQYTMSNVFKAYATYNFKLQDKHNFKAMVGFDAETREKLGHYSEGRGMISTTLPEINLTTGDEYARTNGSSYNYHNDFAAAGFFGRINYDYMGKYLLELNARYDGSSMFPSGKKFAFFPSMSMGWRISEEAFLNWAKPTLSDMKVRGSWGSIGNQDVAANSFISTMSSGNSGWVINKINQLRLSAPTVVSAALTWERVTTLDLGVDARFFDGQFGIIFDWYKRITSDMHTAGATLPATFGATSPKINYGELTANGWELALDYNHRFSNGLGLNLRGSLSHVTEKITKWSENDRIVTGNYEGKVLGEIWGYETEGIFQSEEEVKSHADQSLFETGTFKFGVGDIKYKDLNGDGVINYGDPNDKEHGTNTVENHGDLKVIGNSLPNFEYGFNIGLDYKGFDFSTYFQGVGKRDYWAYGNVAIPSGMSSLDAIFTHQLDYWTEDNRDAFYPRPADHSWVSDGQNFKKQTRFLSDMSYLRCKNITVGYTLPANLLKKIQFQKLRVYFSAENVFEFDNMHLPVDPETTSYKGAWAFGRSYPYMRTISFGIQAVY</sequence>
<dbReference type="InterPro" id="IPR008969">
    <property type="entry name" value="CarboxyPept-like_regulatory"/>
</dbReference>
<reference evidence="13" key="1">
    <citation type="journal article" date="2021" name="PeerJ">
        <title>Extensive microbial diversity within the chicken gut microbiome revealed by metagenomics and culture.</title>
        <authorList>
            <person name="Gilroy R."/>
            <person name="Ravi A."/>
            <person name="Getino M."/>
            <person name="Pursley I."/>
            <person name="Horton D.L."/>
            <person name="Alikhan N.F."/>
            <person name="Baker D."/>
            <person name="Gharbi K."/>
            <person name="Hall N."/>
            <person name="Watson M."/>
            <person name="Adriaenssens E.M."/>
            <person name="Foster-Nyarko E."/>
            <person name="Jarju S."/>
            <person name="Secka A."/>
            <person name="Antonio M."/>
            <person name="Oren A."/>
            <person name="Chaudhuri R.R."/>
            <person name="La Ragione R."/>
            <person name="Hildebrand F."/>
            <person name="Pallen M.J."/>
        </authorList>
    </citation>
    <scope>NUCLEOTIDE SEQUENCE</scope>
    <source>
        <strain evidence="13">CHK118-2852</strain>
    </source>
</reference>
<keyword evidence="6 8" id="KW-0472">Membrane</keyword>
<dbReference type="InterPro" id="IPR000531">
    <property type="entry name" value="Beta-barrel_TonB"/>
</dbReference>
<organism evidence="13 14">
    <name type="scientific">Candidatus Bacteroides merdavium</name>
    <dbReference type="NCBI Taxonomy" id="2838472"/>
    <lineage>
        <taxon>Bacteria</taxon>
        <taxon>Pseudomonadati</taxon>
        <taxon>Bacteroidota</taxon>
        <taxon>Bacteroidia</taxon>
        <taxon>Bacteroidales</taxon>
        <taxon>Bacteroidaceae</taxon>
        <taxon>Bacteroides</taxon>
    </lineage>
</organism>
<dbReference type="EMBL" id="DXAV01000034">
    <property type="protein sequence ID" value="HIZ91253.1"/>
    <property type="molecule type" value="Genomic_DNA"/>
</dbReference>
<dbReference type="Proteomes" id="UP000824108">
    <property type="component" value="Unassembled WGS sequence"/>
</dbReference>
<evidence type="ECO:0000313" key="13">
    <source>
        <dbReference type="EMBL" id="HIZ91253.1"/>
    </source>
</evidence>
<evidence type="ECO:0000256" key="7">
    <source>
        <dbReference type="ARBA" id="ARBA00023237"/>
    </source>
</evidence>
<evidence type="ECO:0000256" key="5">
    <source>
        <dbReference type="ARBA" id="ARBA00023077"/>
    </source>
</evidence>
<dbReference type="GO" id="GO:0009279">
    <property type="term" value="C:cell outer membrane"/>
    <property type="evidence" value="ECO:0007669"/>
    <property type="project" value="UniProtKB-SubCell"/>
</dbReference>
<accession>A0A9D2KEL1</accession>
<evidence type="ECO:0000256" key="2">
    <source>
        <dbReference type="ARBA" id="ARBA00022448"/>
    </source>
</evidence>
<evidence type="ECO:0000256" key="9">
    <source>
        <dbReference type="RuleBase" id="RU003357"/>
    </source>
</evidence>
<dbReference type="NCBIfam" id="TIGR04056">
    <property type="entry name" value="OMP_RagA_SusC"/>
    <property type="match status" value="1"/>
</dbReference>
<evidence type="ECO:0000256" key="6">
    <source>
        <dbReference type="ARBA" id="ARBA00023136"/>
    </source>
</evidence>
<keyword evidence="7 8" id="KW-0998">Cell outer membrane</keyword>
<evidence type="ECO:0000256" key="1">
    <source>
        <dbReference type="ARBA" id="ARBA00004571"/>
    </source>
</evidence>
<evidence type="ECO:0000256" key="3">
    <source>
        <dbReference type="ARBA" id="ARBA00022452"/>
    </source>
</evidence>
<keyword evidence="10" id="KW-0732">Signal</keyword>
<dbReference type="Pfam" id="PF00593">
    <property type="entry name" value="TonB_dep_Rec_b-barrel"/>
    <property type="match status" value="1"/>
</dbReference>
<dbReference type="InterPro" id="IPR037066">
    <property type="entry name" value="Plug_dom_sf"/>
</dbReference>
<protein>
    <submittedName>
        <fullName evidence="13">TonB-dependent receptor</fullName>
    </submittedName>
</protein>
<dbReference type="InterPro" id="IPR023996">
    <property type="entry name" value="TonB-dep_OMP_SusC/RagA"/>
</dbReference>
<evidence type="ECO:0000313" key="14">
    <source>
        <dbReference type="Proteomes" id="UP000824108"/>
    </source>
</evidence>
<dbReference type="Gene3D" id="2.40.170.20">
    <property type="entry name" value="TonB-dependent receptor, beta-barrel domain"/>
    <property type="match status" value="1"/>
</dbReference>
<keyword evidence="5 9" id="KW-0798">TonB box</keyword>
<gene>
    <name evidence="13" type="ORF">H9807_03935</name>
</gene>
<feature type="domain" description="TonB-dependent receptor-like beta-barrel" evidence="11">
    <location>
        <begin position="486"/>
        <end position="975"/>
    </location>
</feature>
<dbReference type="InterPro" id="IPR012910">
    <property type="entry name" value="Plug_dom"/>
</dbReference>
<dbReference type="Gene3D" id="2.170.130.10">
    <property type="entry name" value="TonB-dependent receptor, plug domain"/>
    <property type="match status" value="1"/>
</dbReference>
<dbReference type="SUPFAM" id="SSF56935">
    <property type="entry name" value="Porins"/>
    <property type="match status" value="1"/>
</dbReference>
<keyword evidence="2 8" id="KW-0813">Transport</keyword>
<dbReference type="SUPFAM" id="SSF49464">
    <property type="entry name" value="Carboxypeptidase regulatory domain-like"/>
    <property type="match status" value="1"/>
</dbReference>
<dbReference type="Pfam" id="PF13715">
    <property type="entry name" value="CarbopepD_reg_2"/>
    <property type="match status" value="1"/>
</dbReference>
<name>A0A9D2KEL1_9BACE</name>
<evidence type="ECO:0000259" key="12">
    <source>
        <dbReference type="Pfam" id="PF07715"/>
    </source>
</evidence>
<comment type="subcellular location">
    <subcellularLocation>
        <location evidence="1 8">Cell outer membrane</location>
        <topology evidence="1 8">Multi-pass membrane protein</topology>
    </subcellularLocation>
</comment>
<dbReference type="PROSITE" id="PS52016">
    <property type="entry name" value="TONB_DEPENDENT_REC_3"/>
    <property type="match status" value="1"/>
</dbReference>
<dbReference type="Pfam" id="PF07715">
    <property type="entry name" value="Plug"/>
    <property type="match status" value="1"/>
</dbReference>
<evidence type="ECO:0000256" key="4">
    <source>
        <dbReference type="ARBA" id="ARBA00022692"/>
    </source>
</evidence>
<proteinExistence type="inferred from homology"/>
<keyword evidence="3 8" id="KW-1134">Transmembrane beta strand</keyword>
<dbReference type="NCBIfam" id="TIGR04057">
    <property type="entry name" value="SusC_RagA_signa"/>
    <property type="match status" value="1"/>
</dbReference>
<evidence type="ECO:0000256" key="10">
    <source>
        <dbReference type="SAM" id="SignalP"/>
    </source>
</evidence>
<dbReference type="InterPro" id="IPR023997">
    <property type="entry name" value="TonB-dep_OMP_SusC/RagA_CS"/>
</dbReference>
<reference evidence="13" key="2">
    <citation type="submission" date="2021-04" db="EMBL/GenBank/DDBJ databases">
        <authorList>
            <person name="Gilroy R."/>
        </authorList>
    </citation>
    <scope>NUCLEOTIDE SEQUENCE</scope>
    <source>
        <strain evidence="13">CHK118-2852</strain>
    </source>
</reference>
<comment type="similarity">
    <text evidence="8 9">Belongs to the TonB-dependent receptor family.</text>
</comment>
<feature type="domain" description="TonB-dependent receptor plug" evidence="12">
    <location>
        <begin position="146"/>
        <end position="251"/>
    </location>
</feature>
<evidence type="ECO:0000259" key="11">
    <source>
        <dbReference type="Pfam" id="PF00593"/>
    </source>
</evidence>
<feature type="chain" id="PRO_5038844149" evidence="10">
    <location>
        <begin position="36"/>
        <end position="1105"/>
    </location>
</feature>
<keyword evidence="4 8" id="KW-0812">Transmembrane</keyword>
<dbReference type="InterPro" id="IPR036942">
    <property type="entry name" value="Beta-barrel_TonB_sf"/>
</dbReference>
<evidence type="ECO:0000256" key="8">
    <source>
        <dbReference type="PROSITE-ProRule" id="PRU01360"/>
    </source>
</evidence>